<dbReference type="InterPro" id="IPR036165">
    <property type="entry name" value="YefM-like_sf"/>
</dbReference>
<comment type="similarity">
    <text evidence="1 2">Belongs to the phD/YefM antitoxin family.</text>
</comment>
<name>A0A4Q7TSA1_9MICO</name>
<keyword evidence="4" id="KW-1185">Reference proteome</keyword>
<organism evidence="3 4">
    <name type="scientific">Microcella alkaliphila</name>
    <dbReference type="NCBI Taxonomy" id="279828"/>
    <lineage>
        <taxon>Bacteria</taxon>
        <taxon>Bacillati</taxon>
        <taxon>Actinomycetota</taxon>
        <taxon>Actinomycetes</taxon>
        <taxon>Micrococcales</taxon>
        <taxon>Microbacteriaceae</taxon>
        <taxon>Microcella</taxon>
    </lineage>
</organism>
<sequence>MNVHEAKTRMSEPLARVEAGDEVVIARAGHPVATLVPIAVPAERSLGFVEGFQAPESFFDPLPDDELAAWDGR</sequence>
<dbReference type="Gene3D" id="3.40.1620.10">
    <property type="entry name" value="YefM-like domain"/>
    <property type="match status" value="1"/>
</dbReference>
<dbReference type="EMBL" id="SGXT01000011">
    <property type="protein sequence ID" value="RZT63911.1"/>
    <property type="molecule type" value="Genomic_DNA"/>
</dbReference>
<proteinExistence type="inferred from homology"/>
<gene>
    <name evidence="3" type="ORF">EV140_0141</name>
</gene>
<dbReference type="NCBIfam" id="TIGR01552">
    <property type="entry name" value="phd_fam"/>
    <property type="match status" value="1"/>
</dbReference>
<comment type="function">
    <text evidence="2">Antitoxin component of a type II toxin-antitoxin (TA) system.</text>
</comment>
<dbReference type="AlphaFoldDB" id="A0A4Q7TSA1"/>
<evidence type="ECO:0000256" key="1">
    <source>
        <dbReference type="ARBA" id="ARBA00009981"/>
    </source>
</evidence>
<dbReference type="InterPro" id="IPR006442">
    <property type="entry name" value="Antitoxin_Phd/YefM"/>
</dbReference>
<evidence type="ECO:0000313" key="3">
    <source>
        <dbReference type="EMBL" id="RZT63911.1"/>
    </source>
</evidence>
<comment type="caution">
    <text evidence="3">The sequence shown here is derived from an EMBL/GenBank/DDBJ whole genome shotgun (WGS) entry which is preliminary data.</text>
</comment>
<accession>A0A4Q7TSA1</accession>
<evidence type="ECO:0000256" key="2">
    <source>
        <dbReference type="RuleBase" id="RU362080"/>
    </source>
</evidence>
<dbReference type="Proteomes" id="UP000292408">
    <property type="component" value="Unassembled WGS sequence"/>
</dbReference>
<reference evidence="3 4" key="1">
    <citation type="journal article" date="2015" name="Stand. Genomic Sci.">
        <title>Genomic Encyclopedia of Bacterial and Archaeal Type Strains, Phase III: the genomes of soil and plant-associated and newly described type strains.</title>
        <authorList>
            <person name="Whitman W.B."/>
            <person name="Woyke T."/>
            <person name="Klenk H.P."/>
            <person name="Zhou Y."/>
            <person name="Lilburn T.G."/>
            <person name="Beck B.J."/>
            <person name="De Vos P."/>
            <person name="Vandamme P."/>
            <person name="Eisen J.A."/>
            <person name="Garrity G."/>
            <person name="Hugenholtz P."/>
            <person name="Kyrpides N.C."/>
        </authorList>
    </citation>
    <scope>NUCLEOTIDE SEQUENCE [LARGE SCALE GENOMIC DNA]</scope>
    <source>
        <strain evidence="3 4">AC4r</strain>
    </source>
</reference>
<dbReference type="Pfam" id="PF02604">
    <property type="entry name" value="PhdYeFM_antitox"/>
    <property type="match status" value="1"/>
</dbReference>
<evidence type="ECO:0000313" key="4">
    <source>
        <dbReference type="Proteomes" id="UP000292408"/>
    </source>
</evidence>
<dbReference type="SUPFAM" id="SSF143120">
    <property type="entry name" value="YefM-like"/>
    <property type="match status" value="1"/>
</dbReference>
<protein>
    <recommendedName>
        <fullName evidence="2">Antitoxin</fullName>
    </recommendedName>
</protein>